<protein>
    <recommendedName>
        <fullName evidence="6">Pectin acetylesterase</fullName>
        <ecNumber evidence="6">3.1.1.-</ecNumber>
    </recommendedName>
</protein>
<proteinExistence type="inferred from homology"/>
<dbReference type="Pfam" id="PF03283">
    <property type="entry name" value="PAE"/>
    <property type="match status" value="1"/>
</dbReference>
<evidence type="ECO:0000256" key="3">
    <source>
        <dbReference type="ARBA" id="ARBA00005784"/>
    </source>
</evidence>
<comment type="similarity">
    <text evidence="3 6">Belongs to the pectinacetylesterase family.</text>
</comment>
<evidence type="ECO:0000256" key="5">
    <source>
        <dbReference type="ARBA" id="ARBA00023316"/>
    </source>
</evidence>
<keyword evidence="5 6" id="KW-0961">Cell wall biogenesis/degradation</keyword>
<comment type="function">
    <text evidence="1 6">Hydrolyzes acetyl esters in homogalacturonan regions of pectin. In type I primary cell wall, galacturonic acid residues of pectin can be acetylated at the O-2 and O-3 positions. Decreasing the degree of acetylation of pectin gels in vitro alters their physical properties.</text>
</comment>
<dbReference type="GO" id="GO:0016787">
    <property type="term" value="F:hydrolase activity"/>
    <property type="evidence" value="ECO:0007669"/>
    <property type="project" value="UniProtKB-KW"/>
</dbReference>
<dbReference type="EC" id="3.1.1.-" evidence="6"/>
<reference evidence="7" key="1">
    <citation type="submission" date="2018-02" db="EMBL/GenBank/DDBJ databases">
        <title>Rhizophora mucronata_Transcriptome.</title>
        <authorList>
            <person name="Meera S.P."/>
            <person name="Sreeshan A."/>
            <person name="Augustine A."/>
        </authorList>
    </citation>
    <scope>NUCLEOTIDE SEQUENCE</scope>
    <source>
        <tissue evidence="7">Leaf</tissue>
    </source>
</reference>
<name>A0A2P2LP74_RHIMU</name>
<evidence type="ECO:0000256" key="1">
    <source>
        <dbReference type="ARBA" id="ARBA00003534"/>
    </source>
</evidence>
<dbReference type="GO" id="GO:0071555">
    <property type="term" value="P:cell wall organization"/>
    <property type="evidence" value="ECO:0007669"/>
    <property type="project" value="UniProtKB-KW"/>
</dbReference>
<accession>A0A2P2LP74</accession>
<dbReference type="InterPro" id="IPR004963">
    <property type="entry name" value="PAE/NOTUM"/>
</dbReference>
<evidence type="ECO:0000256" key="4">
    <source>
        <dbReference type="ARBA" id="ARBA00022512"/>
    </source>
</evidence>
<keyword evidence="6" id="KW-0378">Hydrolase</keyword>
<evidence type="ECO:0000256" key="2">
    <source>
        <dbReference type="ARBA" id="ARBA00004191"/>
    </source>
</evidence>
<keyword evidence="4 6" id="KW-0134">Cell wall</keyword>
<evidence type="ECO:0000256" key="6">
    <source>
        <dbReference type="RuleBase" id="RU363114"/>
    </source>
</evidence>
<evidence type="ECO:0000313" key="7">
    <source>
        <dbReference type="EMBL" id="MBX19773.1"/>
    </source>
</evidence>
<dbReference type="EMBL" id="GGEC01039289">
    <property type="protein sequence ID" value="MBX19773.1"/>
    <property type="molecule type" value="Transcribed_RNA"/>
</dbReference>
<dbReference type="AlphaFoldDB" id="A0A2P2LP74"/>
<comment type="subcellular location">
    <subcellularLocation>
        <location evidence="2 6">Secreted</location>
        <location evidence="2 6">Cell wall</location>
    </subcellularLocation>
</comment>
<organism evidence="7">
    <name type="scientific">Rhizophora mucronata</name>
    <name type="common">Asiatic mangrove</name>
    <dbReference type="NCBI Taxonomy" id="61149"/>
    <lineage>
        <taxon>Eukaryota</taxon>
        <taxon>Viridiplantae</taxon>
        <taxon>Streptophyta</taxon>
        <taxon>Embryophyta</taxon>
        <taxon>Tracheophyta</taxon>
        <taxon>Spermatophyta</taxon>
        <taxon>Magnoliopsida</taxon>
        <taxon>eudicotyledons</taxon>
        <taxon>Gunneridae</taxon>
        <taxon>Pentapetalae</taxon>
        <taxon>rosids</taxon>
        <taxon>fabids</taxon>
        <taxon>Malpighiales</taxon>
        <taxon>Rhizophoraceae</taxon>
        <taxon>Rhizophora</taxon>
    </lineage>
</organism>
<sequence>MFDQATKLHFRGARIWLAVVEDLMAKGMRHAENVRNTLNILSTCSLL</sequence>
<keyword evidence="6" id="KW-0964">Secreted</keyword>